<evidence type="ECO:0000313" key="3">
    <source>
        <dbReference type="Proteomes" id="UP000268033"/>
    </source>
</evidence>
<feature type="signal peptide" evidence="1">
    <location>
        <begin position="1"/>
        <end position="19"/>
    </location>
</feature>
<sequence length="490" mass="50831">MPNHNLRFLVPFFSALLLAACGGGGSDSTDTKGSSFVLQLVTLRSDSLANTNSAKCQVYYQTGSSNSEGDATYYYATAVTDPAVALYNADGSLSSRLSVDSSGKVQVYDSDVPSGGYLAVTTTTIGQAFTEYNVTALSSSLLGAMTLSVASSNTSGNCVSGTYSAPASSTGYMNINVPGDFSAAPVIYRLDNGVDVTTTASNTKLTLTVYQDHPLLVTAYGHYDSDTGKASDMVGYAFISASALCSQSASCDGVDLVALDQTPAISFLNEDATDNAVLKVVSDSNIYNWQTLAASDTRFGYSDSLASANWYYRANGSYLNWDIARHSAISAPDAGVDVNLLGSLNLSDADPQTSASCSGASFACVTLGGASASQFDYQRTLVSAYSSSGKVYMAMQVLGPAASQVNLPKVVDSSGNLLMSASDLAAGSVTVKLLSASESALFQDQRDDNLGGSDALYYGTVLESLAQQQSLASTLAASDSLRLSRSHSSL</sequence>
<dbReference type="AlphaFoldDB" id="A0A3N1PTE5"/>
<keyword evidence="1" id="KW-0732">Signal</keyword>
<dbReference type="Proteomes" id="UP000268033">
    <property type="component" value="Unassembled WGS sequence"/>
</dbReference>
<accession>A0A3N1PTE5</accession>
<keyword evidence="3" id="KW-1185">Reference proteome</keyword>
<feature type="chain" id="PRO_5018326540" evidence="1">
    <location>
        <begin position="20"/>
        <end position="490"/>
    </location>
</feature>
<reference evidence="2 3" key="1">
    <citation type="submission" date="2018-11" db="EMBL/GenBank/DDBJ databases">
        <title>Genomic Encyclopedia of Type Strains, Phase IV (KMG-IV): sequencing the most valuable type-strain genomes for metagenomic binning, comparative biology and taxonomic classification.</title>
        <authorList>
            <person name="Goeker M."/>
        </authorList>
    </citation>
    <scope>NUCLEOTIDE SEQUENCE [LARGE SCALE GENOMIC DNA]</scope>
    <source>
        <strain evidence="2 3">DSM 21945</strain>
    </source>
</reference>
<protein>
    <submittedName>
        <fullName evidence="2">Uncharacterized protein</fullName>
    </submittedName>
</protein>
<dbReference type="EMBL" id="RJUL01000002">
    <property type="protein sequence ID" value="ROQ30057.1"/>
    <property type="molecule type" value="Genomic_DNA"/>
</dbReference>
<organism evidence="2 3">
    <name type="scientific">Gallaecimonas pentaromativorans</name>
    <dbReference type="NCBI Taxonomy" id="584787"/>
    <lineage>
        <taxon>Bacteria</taxon>
        <taxon>Pseudomonadati</taxon>
        <taxon>Pseudomonadota</taxon>
        <taxon>Gammaproteobacteria</taxon>
        <taxon>Enterobacterales</taxon>
        <taxon>Gallaecimonadaceae</taxon>
        <taxon>Gallaecimonas</taxon>
    </lineage>
</organism>
<evidence type="ECO:0000256" key="1">
    <source>
        <dbReference type="SAM" id="SignalP"/>
    </source>
</evidence>
<name>A0A3N1PTE5_9GAMM</name>
<dbReference type="RefSeq" id="WP_123420865.1">
    <property type="nucleotide sequence ID" value="NZ_RJUL01000002.1"/>
</dbReference>
<evidence type="ECO:0000313" key="2">
    <source>
        <dbReference type="EMBL" id="ROQ30057.1"/>
    </source>
</evidence>
<comment type="caution">
    <text evidence="2">The sequence shown here is derived from an EMBL/GenBank/DDBJ whole genome shotgun (WGS) entry which is preliminary data.</text>
</comment>
<gene>
    <name evidence="2" type="ORF">EDC28_102447</name>
</gene>
<dbReference type="PROSITE" id="PS51257">
    <property type="entry name" value="PROKAR_LIPOPROTEIN"/>
    <property type="match status" value="1"/>
</dbReference>
<proteinExistence type="predicted"/>